<name>A0A0L0W5U6_9BASI</name>
<sequence length="183" mass="20216">MHPIPLDPTTSTEDPNGIVSETFCQALHRFLSLHAGCLDIKRVLFLNGCLVIPENLELRLNLISRIHAILGHQDHLKTLTPLCRGYFWPKMNDKVKLSVQTLSNCHPAETPPPVLPTATQAVPSGPETSFNRHKIRLESLPLDRPQLCVCTPTNGGLAHSCPQKQYTSRPMCETIPCALDGSL</sequence>
<dbReference type="AlphaFoldDB" id="A0A0L0W5U6"/>
<comment type="caution">
    <text evidence="2">The sequence shown here is derived from an EMBL/GenBank/DDBJ whole genome shotgun (WGS) entry which is preliminary data.</text>
</comment>
<dbReference type="EMBL" id="AJIL01000002">
    <property type="protein sequence ID" value="KNF06857.1"/>
    <property type="molecule type" value="Genomic_DNA"/>
</dbReference>
<feature type="domain" description="Integrase zinc-binding" evidence="1">
    <location>
        <begin position="57"/>
        <end position="105"/>
    </location>
</feature>
<dbReference type="InterPro" id="IPR041588">
    <property type="entry name" value="Integrase_H2C2"/>
</dbReference>
<protein>
    <recommendedName>
        <fullName evidence="1">Integrase zinc-binding domain-containing protein</fullName>
    </recommendedName>
</protein>
<evidence type="ECO:0000313" key="3">
    <source>
        <dbReference type="Proteomes" id="UP000054564"/>
    </source>
</evidence>
<keyword evidence="3" id="KW-1185">Reference proteome</keyword>
<evidence type="ECO:0000313" key="2">
    <source>
        <dbReference type="EMBL" id="KNF06857.1"/>
    </source>
</evidence>
<accession>A0A0L0W5U6</accession>
<reference evidence="3" key="1">
    <citation type="submission" date="2014-03" db="EMBL/GenBank/DDBJ databases">
        <title>The Genome Sequence of Puccinia striiformis f. sp. tritici PST-78.</title>
        <authorList>
            <consortium name="The Broad Institute Genome Sequencing Platform"/>
            <person name="Cuomo C."/>
            <person name="Hulbert S."/>
            <person name="Chen X."/>
            <person name="Walker B."/>
            <person name="Young S.K."/>
            <person name="Zeng Q."/>
            <person name="Gargeya S."/>
            <person name="Fitzgerald M."/>
            <person name="Haas B."/>
            <person name="Abouelleil A."/>
            <person name="Alvarado L."/>
            <person name="Arachchi H.M."/>
            <person name="Berlin A.M."/>
            <person name="Chapman S.B."/>
            <person name="Goldberg J."/>
            <person name="Griggs A."/>
            <person name="Gujja S."/>
            <person name="Hansen M."/>
            <person name="Howarth C."/>
            <person name="Imamovic A."/>
            <person name="Larimer J."/>
            <person name="McCowan C."/>
            <person name="Montmayeur A."/>
            <person name="Murphy C."/>
            <person name="Neiman D."/>
            <person name="Pearson M."/>
            <person name="Priest M."/>
            <person name="Roberts A."/>
            <person name="Saif S."/>
            <person name="Shea T."/>
            <person name="Sisk P."/>
            <person name="Sykes S."/>
            <person name="Wortman J."/>
            <person name="Nusbaum C."/>
            <person name="Birren B."/>
        </authorList>
    </citation>
    <scope>NUCLEOTIDE SEQUENCE [LARGE SCALE GENOMIC DNA]</scope>
    <source>
        <strain evidence="3">race PST-78</strain>
    </source>
</reference>
<dbReference type="Gene3D" id="1.10.340.70">
    <property type="match status" value="1"/>
</dbReference>
<organism evidence="2 3">
    <name type="scientific">Puccinia striiformis f. sp. tritici PST-78</name>
    <dbReference type="NCBI Taxonomy" id="1165861"/>
    <lineage>
        <taxon>Eukaryota</taxon>
        <taxon>Fungi</taxon>
        <taxon>Dikarya</taxon>
        <taxon>Basidiomycota</taxon>
        <taxon>Pucciniomycotina</taxon>
        <taxon>Pucciniomycetes</taxon>
        <taxon>Pucciniales</taxon>
        <taxon>Pucciniaceae</taxon>
        <taxon>Puccinia</taxon>
    </lineage>
</organism>
<dbReference type="Proteomes" id="UP000054564">
    <property type="component" value="Unassembled WGS sequence"/>
</dbReference>
<evidence type="ECO:0000259" key="1">
    <source>
        <dbReference type="Pfam" id="PF17921"/>
    </source>
</evidence>
<gene>
    <name evidence="2" type="ORF">PSTG_00172</name>
</gene>
<proteinExistence type="predicted"/>
<dbReference type="Pfam" id="PF17921">
    <property type="entry name" value="Integrase_H2C2"/>
    <property type="match status" value="1"/>
</dbReference>